<dbReference type="PROSITE" id="PS51352">
    <property type="entry name" value="THIOREDOXIN_2"/>
    <property type="match status" value="1"/>
</dbReference>
<dbReference type="SUPFAM" id="SSF52833">
    <property type="entry name" value="Thioredoxin-like"/>
    <property type="match status" value="1"/>
</dbReference>
<dbReference type="InterPro" id="IPR025380">
    <property type="entry name" value="DUF4369"/>
</dbReference>
<keyword evidence="4" id="KW-0676">Redox-active center</keyword>
<feature type="domain" description="Thioredoxin" evidence="5">
    <location>
        <begin position="190"/>
        <end position="328"/>
    </location>
</feature>
<evidence type="ECO:0000259" key="5">
    <source>
        <dbReference type="PROSITE" id="PS51352"/>
    </source>
</evidence>
<dbReference type="OrthoDB" id="6399635at2"/>
<evidence type="ECO:0000256" key="4">
    <source>
        <dbReference type="ARBA" id="ARBA00023284"/>
    </source>
</evidence>
<comment type="subcellular location">
    <subcellularLocation>
        <location evidence="1">Cell envelope</location>
    </subcellularLocation>
</comment>
<dbReference type="InterPro" id="IPR000866">
    <property type="entry name" value="AhpC/TSA"/>
</dbReference>
<dbReference type="Proteomes" id="UP000292424">
    <property type="component" value="Chromosome"/>
</dbReference>
<reference evidence="6 7" key="1">
    <citation type="submission" date="2019-09" db="EMBL/GenBank/DDBJ databases">
        <title>Complete genome sequence of Arachidicoccus sp. B3-10 isolated from apple orchard soil.</title>
        <authorList>
            <person name="Kim H.S."/>
            <person name="Han K.-I."/>
            <person name="Suh M.K."/>
            <person name="Lee K.C."/>
            <person name="Eom M.K."/>
            <person name="Kim J.-S."/>
            <person name="Kang S.W."/>
            <person name="Sin Y."/>
            <person name="Lee J.-S."/>
        </authorList>
    </citation>
    <scope>NUCLEOTIDE SEQUENCE [LARGE SCALE GENOMIC DNA]</scope>
    <source>
        <strain evidence="6 7">B3-10</strain>
    </source>
</reference>
<sequence>MITKTILGLIGLATILSTNAQEKKSLQLSGTTPQIKSEKVYLQQFKDKIFKTIDSSSIEDSKFQFKTKLKLPELYGLSVDTTKTPLYIFLDNSKTIVDLDSTKFYSKSAVIGSQLQTQFQEYKEHSKEPISDYIKSNPSSLVTAYILYRNYAYRLTPEEINTNIELLDGSLKNSQYVQLLHNYVGILDKVSIGKKAPDFTSLSPDGKSINLANNLTKYTLVDFWASWCGPCRRENPNVVAAYQKYKAKGFSVFGVSLDKSKDNWIAAIKNDHLDWLQVSELKYWGSEIAHDYGVRAIPSNFLLDENGIIVGKNLRGEDLNNKLAELLQ</sequence>
<keyword evidence="2" id="KW-0201">Cytochrome c-type biogenesis</keyword>
<accession>A0A5P2G3A8</accession>
<evidence type="ECO:0000256" key="1">
    <source>
        <dbReference type="ARBA" id="ARBA00004196"/>
    </source>
</evidence>
<evidence type="ECO:0000256" key="2">
    <source>
        <dbReference type="ARBA" id="ARBA00022748"/>
    </source>
</evidence>
<dbReference type="InterPro" id="IPR017937">
    <property type="entry name" value="Thioredoxin_CS"/>
</dbReference>
<evidence type="ECO:0000313" key="7">
    <source>
        <dbReference type="Proteomes" id="UP000292424"/>
    </source>
</evidence>
<dbReference type="GO" id="GO:0017004">
    <property type="term" value="P:cytochrome complex assembly"/>
    <property type="evidence" value="ECO:0007669"/>
    <property type="project" value="UniProtKB-KW"/>
</dbReference>
<organism evidence="6 7">
    <name type="scientific">Rhizosphaericola mali</name>
    <dbReference type="NCBI Taxonomy" id="2545455"/>
    <lineage>
        <taxon>Bacteria</taxon>
        <taxon>Pseudomonadati</taxon>
        <taxon>Bacteroidota</taxon>
        <taxon>Chitinophagia</taxon>
        <taxon>Chitinophagales</taxon>
        <taxon>Chitinophagaceae</taxon>
        <taxon>Rhizosphaericola</taxon>
    </lineage>
</organism>
<keyword evidence="7" id="KW-1185">Reference proteome</keyword>
<dbReference type="Gene3D" id="3.40.30.10">
    <property type="entry name" value="Glutaredoxin"/>
    <property type="match status" value="1"/>
</dbReference>
<dbReference type="GO" id="GO:0016209">
    <property type="term" value="F:antioxidant activity"/>
    <property type="evidence" value="ECO:0007669"/>
    <property type="project" value="InterPro"/>
</dbReference>
<evidence type="ECO:0000256" key="3">
    <source>
        <dbReference type="ARBA" id="ARBA00023157"/>
    </source>
</evidence>
<dbReference type="PROSITE" id="PS00194">
    <property type="entry name" value="THIOREDOXIN_1"/>
    <property type="match status" value="1"/>
</dbReference>
<dbReference type="Pfam" id="PF00578">
    <property type="entry name" value="AhpC-TSA"/>
    <property type="match status" value="1"/>
</dbReference>
<dbReference type="PANTHER" id="PTHR42852:SF6">
    <property type="entry name" value="THIOL:DISULFIDE INTERCHANGE PROTEIN DSBE"/>
    <property type="match status" value="1"/>
</dbReference>
<dbReference type="GO" id="GO:0016491">
    <property type="term" value="F:oxidoreductase activity"/>
    <property type="evidence" value="ECO:0007669"/>
    <property type="project" value="InterPro"/>
</dbReference>
<evidence type="ECO:0000313" key="6">
    <source>
        <dbReference type="EMBL" id="QES88302.1"/>
    </source>
</evidence>
<dbReference type="InterPro" id="IPR050553">
    <property type="entry name" value="Thioredoxin_ResA/DsbE_sf"/>
</dbReference>
<dbReference type="EMBL" id="CP044016">
    <property type="protein sequence ID" value="QES88302.1"/>
    <property type="molecule type" value="Genomic_DNA"/>
</dbReference>
<dbReference type="GO" id="GO:0030313">
    <property type="term" value="C:cell envelope"/>
    <property type="evidence" value="ECO:0007669"/>
    <property type="project" value="UniProtKB-SubCell"/>
</dbReference>
<dbReference type="Pfam" id="PF14289">
    <property type="entry name" value="DUF4369"/>
    <property type="match status" value="1"/>
</dbReference>
<name>A0A5P2G3A8_9BACT</name>
<protein>
    <submittedName>
        <fullName evidence="6">AhpC/TSA family protein</fullName>
    </submittedName>
</protein>
<dbReference type="CDD" id="cd02966">
    <property type="entry name" value="TlpA_like_family"/>
    <property type="match status" value="1"/>
</dbReference>
<gene>
    <name evidence="6" type="ORF">E0W69_006340</name>
</gene>
<dbReference type="InterPro" id="IPR036249">
    <property type="entry name" value="Thioredoxin-like_sf"/>
</dbReference>
<dbReference type="InterPro" id="IPR013766">
    <property type="entry name" value="Thioredoxin_domain"/>
</dbReference>
<dbReference type="AlphaFoldDB" id="A0A5P2G3A8"/>
<proteinExistence type="predicted"/>
<dbReference type="PANTHER" id="PTHR42852">
    <property type="entry name" value="THIOL:DISULFIDE INTERCHANGE PROTEIN DSBE"/>
    <property type="match status" value="1"/>
</dbReference>
<dbReference type="KEGG" id="arac:E0W69_006340"/>
<keyword evidence="3" id="KW-1015">Disulfide bond</keyword>
<dbReference type="RefSeq" id="WP_131329189.1">
    <property type="nucleotide sequence ID" value="NZ_CP044016.1"/>
</dbReference>